<organism evidence="2 3">
    <name type="scientific">Brevundimonas guildfordensis</name>
    <dbReference type="NCBI Taxonomy" id="2762241"/>
    <lineage>
        <taxon>Bacteria</taxon>
        <taxon>Pseudomonadati</taxon>
        <taxon>Pseudomonadota</taxon>
        <taxon>Alphaproteobacteria</taxon>
        <taxon>Caulobacterales</taxon>
        <taxon>Caulobacteraceae</taxon>
        <taxon>Brevundimonas</taxon>
    </lineage>
</organism>
<dbReference type="PANTHER" id="PTHR43240">
    <property type="entry name" value="1,4-DIHYDROXY-2-NAPHTHOYL-COA THIOESTERASE 1"/>
    <property type="match status" value="1"/>
</dbReference>
<sequence>MTVALLDTLPYARFLGLKTQVNGDEVTVTMPFDDKLIGNPLLPALHGGSTAALLEMAAMAQVSLTYPGLRLPRPINVTVAYLRSGKPVDVFARARINRAGRRVAYVIAEAWQENHAQPIASLTAHFLLDEAASDDASRLPPK</sequence>
<dbReference type="PANTHER" id="PTHR43240:SF3">
    <property type="entry name" value="THIOESTERASE DOMAIN-CONTAINING PROTEIN"/>
    <property type="match status" value="1"/>
</dbReference>
<dbReference type="Pfam" id="PF13622">
    <property type="entry name" value="4HBT_3"/>
    <property type="match status" value="1"/>
</dbReference>
<dbReference type="InterPro" id="IPR003736">
    <property type="entry name" value="PAAI_dom"/>
</dbReference>
<gene>
    <name evidence="2" type="ORF">H9656_03755</name>
</gene>
<feature type="domain" description="Acyl-CoA thioesterase-like N-terminal HotDog" evidence="1">
    <location>
        <begin position="44"/>
        <end position="126"/>
    </location>
</feature>
<dbReference type="SUPFAM" id="SSF54637">
    <property type="entry name" value="Thioesterase/thiol ester dehydrase-isomerase"/>
    <property type="match status" value="1"/>
</dbReference>
<reference evidence="2 3" key="1">
    <citation type="submission" date="2020-08" db="EMBL/GenBank/DDBJ databases">
        <title>A Genomic Blueprint of the Chicken Gut Microbiome.</title>
        <authorList>
            <person name="Gilroy R."/>
            <person name="Ravi A."/>
            <person name="Getino M."/>
            <person name="Pursley I."/>
            <person name="Horton D.L."/>
            <person name="Alikhan N.-F."/>
            <person name="Baker D."/>
            <person name="Gharbi K."/>
            <person name="Hall N."/>
            <person name="Watson M."/>
            <person name="Adriaenssens E.M."/>
            <person name="Foster-Nyarko E."/>
            <person name="Jarju S."/>
            <person name="Secka A."/>
            <person name="Antonio M."/>
            <person name="Oren A."/>
            <person name="Chaudhuri R."/>
            <person name="La Ragione R.M."/>
            <person name="Hildebrand F."/>
            <person name="Pallen M.J."/>
        </authorList>
    </citation>
    <scope>NUCLEOTIDE SEQUENCE [LARGE SCALE GENOMIC DNA]</scope>
    <source>
        <strain evidence="2 3">Sa3CVA3</strain>
    </source>
</reference>
<dbReference type="EMBL" id="JACSQU010000001">
    <property type="protein sequence ID" value="MBD7940493.1"/>
    <property type="molecule type" value="Genomic_DNA"/>
</dbReference>
<evidence type="ECO:0000313" key="2">
    <source>
        <dbReference type="EMBL" id="MBD7940493.1"/>
    </source>
</evidence>
<dbReference type="Proteomes" id="UP000638918">
    <property type="component" value="Unassembled WGS sequence"/>
</dbReference>
<dbReference type="Gene3D" id="3.10.129.10">
    <property type="entry name" value="Hotdog Thioesterase"/>
    <property type="match status" value="1"/>
</dbReference>
<evidence type="ECO:0000259" key="1">
    <source>
        <dbReference type="Pfam" id="PF13622"/>
    </source>
</evidence>
<proteinExistence type="predicted"/>
<protein>
    <submittedName>
        <fullName evidence="2">PaaI family thioesterase</fullName>
    </submittedName>
</protein>
<comment type="caution">
    <text evidence="2">The sequence shown here is derived from an EMBL/GenBank/DDBJ whole genome shotgun (WGS) entry which is preliminary data.</text>
</comment>
<accession>A0ABR8QY80</accession>
<evidence type="ECO:0000313" key="3">
    <source>
        <dbReference type="Proteomes" id="UP000638918"/>
    </source>
</evidence>
<dbReference type="RefSeq" id="WP_191742907.1">
    <property type="nucleotide sequence ID" value="NZ_JACSQU010000001.1"/>
</dbReference>
<dbReference type="InterPro" id="IPR049449">
    <property type="entry name" value="TesB_ACOT8-like_N"/>
</dbReference>
<dbReference type="NCBIfam" id="TIGR00369">
    <property type="entry name" value="unchar_dom_1"/>
    <property type="match status" value="1"/>
</dbReference>
<dbReference type="CDD" id="cd03443">
    <property type="entry name" value="PaaI_thioesterase"/>
    <property type="match status" value="1"/>
</dbReference>
<dbReference type="InterPro" id="IPR029069">
    <property type="entry name" value="HotDog_dom_sf"/>
</dbReference>
<keyword evidence="3" id="KW-1185">Reference proteome</keyword>
<name>A0ABR8QY80_9CAUL</name>